<reference evidence="3" key="1">
    <citation type="journal article" date="2022" name="Arch. Microbiol.">
        <title>Thiomicrorhabdus immobilis sp. nov., a mesophilic sulfur-oxidizing bacterium isolated from sediment of a brackish lake in northern Japan.</title>
        <authorList>
            <person name="Kojima H."/>
            <person name="Mochizuki J."/>
            <person name="Kanda M."/>
            <person name="Watanabe T."/>
            <person name="Fukui M."/>
        </authorList>
    </citation>
    <scope>NUCLEOTIDE SEQUENCE</scope>
    <source>
        <strain evidence="3">Am19</strain>
    </source>
</reference>
<gene>
    <name evidence="3" type="ORF">THMIRHAM_06940</name>
</gene>
<dbReference type="EMBL" id="AP024202">
    <property type="protein sequence ID" value="BCN92909.1"/>
    <property type="molecule type" value="Genomic_DNA"/>
</dbReference>
<dbReference type="SUPFAM" id="SSF50939">
    <property type="entry name" value="Sialidases"/>
    <property type="match status" value="1"/>
</dbReference>
<proteinExistence type="predicted"/>
<evidence type="ECO:0000256" key="2">
    <source>
        <dbReference type="SAM" id="SignalP"/>
    </source>
</evidence>
<evidence type="ECO:0000313" key="4">
    <source>
        <dbReference type="Proteomes" id="UP001054820"/>
    </source>
</evidence>
<dbReference type="Proteomes" id="UP001054820">
    <property type="component" value="Chromosome"/>
</dbReference>
<keyword evidence="2" id="KW-0732">Signal</keyword>
<evidence type="ECO:0008006" key="5">
    <source>
        <dbReference type="Google" id="ProtNLM"/>
    </source>
</evidence>
<dbReference type="Gene3D" id="2.120.10.10">
    <property type="match status" value="1"/>
</dbReference>
<accession>A0ABM7MC40</accession>
<keyword evidence="4" id="KW-1185">Reference proteome</keyword>
<evidence type="ECO:0000256" key="1">
    <source>
        <dbReference type="SAM" id="MobiDB-lite"/>
    </source>
</evidence>
<dbReference type="InterPro" id="IPR036278">
    <property type="entry name" value="Sialidase_sf"/>
</dbReference>
<feature type="region of interest" description="Disordered" evidence="1">
    <location>
        <begin position="445"/>
        <end position="468"/>
    </location>
</feature>
<protein>
    <recommendedName>
        <fullName evidence="5">Exo-alpha-sialidase</fullName>
    </recommendedName>
</protein>
<sequence length="988" mass="106582">MKKLLKNPVAIAVAMAIGGTLGGCFDSSSSDSSDSASVGTFVDGAVDGLTYKGRYNGKTENGGHYNFAPGSMVTFYLGDKIRLGQLLGSVEDVTPKDFFGPDATLDQRVLNILVLLQSLDSDGVASNGITITEESIAALEKALDDEGINLDEIDFSAMTPAEAETFATQLATILQTVVDETESTDDHVVTEQEAEYHFDSAISGDITVHKNISRTPAMGSGGHSIASMMLHTAQTSAAGIVDDTAPAVRPLLVSYTDTMTGDFLMGTGSSELPDIEHFADTFVALSLDKGATWKPVNISNTAENSSIEVDYYGNGEKLPYYGHSFKPAMKTEGNKVLVAWNDKFCPSGNPSNLEQVIVDGKTTYPDDLYLVNGPQGTINYEGIEEYAGETVEAHEVPFSCIWVARGVLNEEEHDIDWFAPEQLTSGRRDSNKVTIASDTTGFVLSWQEDPDGLRPGSGSGPGEGWSGATTNHKTDIWYSYIEMEKFDIADPNAEIGGTPDTDNETLKPKALYSFATPVPISDNAVCLQENVDNGTGAQYCAKLCADNGTFTAAPGEDDRDNGKCFSNYDDPIRAIYNDTPDIVEKQLLNGDTGASRPIIGLFGNKVILGYEETKGEATSLPGVPNSETLDTIPVQDQGKIAYVHSFDMTTPTPIAAGTIVNELRPNEEDGTPVLENVRRLTLITQVDSKDVLGTDGLGTDAIAPDAHLWGILYKSGIETQGASSDMYLRLAKGGYDVSNLNTKEDMAAIMGTETWPSNSWNLSSHVAVDDEGTVGSWSEANLDDATWENNWENTFSPRGYLSGNTIFIGYEYTPSWRLTGVGHLSNNFTVTRSDNNGTNWTTPFNVSNITNNIISTLDPRLIPTSEAIPGLETRDPNTVFITYGTVEMGTGIEEDLFLTRSTDGGDTWEKVPSNPDAAVPVDDMNEAIAQSVAEEKEVQNIASPDGKTLYSIWLQELDPEEAPDSAADYLLGSDIWAQRKDYTEEVPE</sequence>
<feature type="signal peptide" evidence="2">
    <location>
        <begin position="1"/>
        <end position="22"/>
    </location>
</feature>
<organism evidence="3 4">
    <name type="scientific">Thiomicrorhabdus immobilis</name>
    <dbReference type="NCBI Taxonomy" id="2791037"/>
    <lineage>
        <taxon>Bacteria</taxon>
        <taxon>Pseudomonadati</taxon>
        <taxon>Pseudomonadota</taxon>
        <taxon>Gammaproteobacteria</taxon>
        <taxon>Thiotrichales</taxon>
        <taxon>Piscirickettsiaceae</taxon>
        <taxon>Thiomicrorhabdus</taxon>
    </lineage>
</organism>
<evidence type="ECO:0000313" key="3">
    <source>
        <dbReference type="EMBL" id="BCN92909.1"/>
    </source>
</evidence>
<dbReference type="PROSITE" id="PS51257">
    <property type="entry name" value="PROKAR_LIPOPROTEIN"/>
    <property type="match status" value="1"/>
</dbReference>
<name>A0ABM7MC40_9GAMM</name>
<dbReference type="RefSeq" id="WP_237263254.1">
    <property type="nucleotide sequence ID" value="NZ_AP024202.1"/>
</dbReference>
<dbReference type="NCBIfam" id="NF040591">
    <property type="entry name" value="choice_anch_O"/>
    <property type="match status" value="1"/>
</dbReference>
<feature type="compositionally biased region" description="Gly residues" evidence="1">
    <location>
        <begin position="455"/>
        <end position="465"/>
    </location>
</feature>
<feature type="chain" id="PRO_5047395254" description="Exo-alpha-sialidase" evidence="2">
    <location>
        <begin position="23"/>
        <end position="988"/>
    </location>
</feature>